<keyword evidence="1" id="KW-0472">Membrane</keyword>
<dbReference type="Proteomes" id="UP000664480">
    <property type="component" value="Unassembled WGS sequence"/>
</dbReference>
<evidence type="ECO:0000313" key="4">
    <source>
        <dbReference type="EMBL" id="MBN7813972.1"/>
    </source>
</evidence>
<evidence type="ECO:0000313" key="5">
    <source>
        <dbReference type="Proteomes" id="UP000664480"/>
    </source>
</evidence>
<proteinExistence type="predicted"/>
<accession>A0ABS3CA40</accession>
<evidence type="ECO:0000259" key="2">
    <source>
        <dbReference type="Pfam" id="PF04773"/>
    </source>
</evidence>
<gene>
    <name evidence="4" type="ORF">J0A69_00970</name>
</gene>
<keyword evidence="1" id="KW-1133">Transmembrane helix</keyword>
<dbReference type="EMBL" id="JAFKCU010000001">
    <property type="protein sequence ID" value="MBN7813972.1"/>
    <property type="molecule type" value="Genomic_DNA"/>
</dbReference>
<dbReference type="PANTHER" id="PTHR30273:SF2">
    <property type="entry name" value="PROTEIN FECR"/>
    <property type="match status" value="1"/>
</dbReference>
<organism evidence="4 5">
    <name type="scientific">Algoriphagus pacificus</name>
    <dbReference type="NCBI Taxonomy" id="2811234"/>
    <lineage>
        <taxon>Bacteria</taxon>
        <taxon>Pseudomonadati</taxon>
        <taxon>Bacteroidota</taxon>
        <taxon>Cytophagia</taxon>
        <taxon>Cytophagales</taxon>
        <taxon>Cyclobacteriaceae</taxon>
        <taxon>Algoriphagus</taxon>
    </lineage>
</organism>
<evidence type="ECO:0000256" key="1">
    <source>
        <dbReference type="SAM" id="Phobius"/>
    </source>
</evidence>
<dbReference type="PIRSF" id="PIRSF018266">
    <property type="entry name" value="FecR"/>
    <property type="match status" value="1"/>
</dbReference>
<feature type="transmembrane region" description="Helical" evidence="1">
    <location>
        <begin position="82"/>
        <end position="105"/>
    </location>
</feature>
<evidence type="ECO:0000259" key="3">
    <source>
        <dbReference type="Pfam" id="PF16344"/>
    </source>
</evidence>
<comment type="caution">
    <text evidence="4">The sequence shown here is derived from an EMBL/GenBank/DDBJ whole genome shotgun (WGS) entry which is preliminary data.</text>
</comment>
<dbReference type="Gene3D" id="2.60.120.1440">
    <property type="match status" value="1"/>
</dbReference>
<dbReference type="Pfam" id="PF16344">
    <property type="entry name" value="FecR_C"/>
    <property type="match status" value="1"/>
</dbReference>
<dbReference type="Pfam" id="PF04773">
    <property type="entry name" value="FecR"/>
    <property type="match status" value="1"/>
</dbReference>
<dbReference type="Gene3D" id="3.55.50.30">
    <property type="match status" value="1"/>
</dbReference>
<dbReference type="InterPro" id="IPR032508">
    <property type="entry name" value="FecR_C"/>
</dbReference>
<dbReference type="InterPro" id="IPR012373">
    <property type="entry name" value="Ferrdict_sens_TM"/>
</dbReference>
<name>A0ABS3CA40_9BACT</name>
<feature type="domain" description="FecR protein" evidence="2">
    <location>
        <begin position="117"/>
        <end position="209"/>
    </location>
</feature>
<keyword evidence="5" id="KW-1185">Reference proteome</keyword>
<protein>
    <submittedName>
        <fullName evidence="4">FecR family protein</fullName>
    </submittedName>
</protein>
<reference evidence="4 5" key="1">
    <citation type="submission" date="2021-03" db="EMBL/GenBank/DDBJ databases">
        <title>novel species isolated from a fishpond in China.</title>
        <authorList>
            <person name="Lu H."/>
            <person name="Cai Z."/>
        </authorList>
    </citation>
    <scope>NUCLEOTIDE SEQUENCE [LARGE SCALE GENOMIC DNA]</scope>
    <source>
        <strain evidence="4 5">YJ13C</strain>
    </source>
</reference>
<keyword evidence="1" id="KW-0812">Transmembrane</keyword>
<sequence>MSEQEEYYIDSLIAKYIVGEISPSEEKELMDWCALSKENQKLLDDEVLIYQKANLGASQSFDTELAWQKIQPQIQKSGKAKIITFPVWKLAAGFLLICAMSFLIYQQFGSTQEFEFTSKNEVETQILPDQTSLAINRGSEVSIAYNERKKTGLIQLSGESLISIPESKKVNWQVQVEQLFIEDIGTVFNVKAYPESPIVEVSVLEGVVRMYQENEEGIQLKAGEQGIYDKATGVFSKAEADSNVDAYSTKSFSYFNEDLASIISQLSEVYQTSIRLEGNIGGCRLTVDFEEEELSTILAIISETLNLEINETGEEIILSGTACN</sequence>
<feature type="domain" description="Protein FecR C-terminal" evidence="3">
    <location>
        <begin position="252"/>
        <end position="317"/>
    </location>
</feature>
<dbReference type="InterPro" id="IPR006860">
    <property type="entry name" value="FecR"/>
</dbReference>
<dbReference type="PANTHER" id="PTHR30273">
    <property type="entry name" value="PERIPLASMIC SIGNAL SENSOR AND SIGMA FACTOR ACTIVATOR FECR-RELATED"/>
    <property type="match status" value="1"/>
</dbReference>